<keyword evidence="5" id="KW-0378">Hydrolase</keyword>
<dbReference type="GO" id="GO:0006537">
    <property type="term" value="P:glutamate biosynthetic process"/>
    <property type="evidence" value="ECO:0007669"/>
    <property type="project" value="TreeGrafter"/>
</dbReference>
<dbReference type="EMBL" id="VSWD01000010">
    <property type="protein sequence ID" value="KAK3090817.1"/>
    <property type="molecule type" value="Genomic_DNA"/>
</dbReference>
<evidence type="ECO:0000256" key="5">
    <source>
        <dbReference type="ARBA" id="ARBA00022801"/>
    </source>
</evidence>
<evidence type="ECO:0000259" key="11">
    <source>
        <dbReference type="Pfam" id="PF17959"/>
    </source>
</evidence>
<dbReference type="PANTHER" id="PTHR12544:SF29">
    <property type="entry name" value="GLUTAMINASE"/>
    <property type="match status" value="1"/>
</dbReference>
<dbReference type="Pfam" id="PF13637">
    <property type="entry name" value="Ank_4"/>
    <property type="match status" value="3"/>
</dbReference>
<feature type="transmembrane region" description="Helical" evidence="10">
    <location>
        <begin position="65"/>
        <end position="85"/>
    </location>
</feature>
<evidence type="ECO:0000256" key="8">
    <source>
        <dbReference type="ARBA" id="ARBA00077251"/>
    </source>
</evidence>
<keyword evidence="6 9" id="KW-0040">ANK repeat</keyword>
<dbReference type="SMART" id="SM00248">
    <property type="entry name" value="ANK"/>
    <property type="match status" value="3"/>
</dbReference>
<feature type="repeat" description="ANK" evidence="9">
    <location>
        <begin position="1063"/>
        <end position="1086"/>
    </location>
</feature>
<feature type="domain" description="Glutaminase EF-hand" evidence="11">
    <location>
        <begin position="1512"/>
        <end position="1597"/>
    </location>
</feature>
<dbReference type="NCBIfam" id="TIGR03814">
    <property type="entry name" value="Gln_ase"/>
    <property type="match status" value="2"/>
</dbReference>
<comment type="subunit">
    <text evidence="2">Homotetramer.</text>
</comment>
<keyword evidence="10" id="KW-0812">Transmembrane</keyword>
<keyword evidence="10" id="KW-0472">Membrane</keyword>
<dbReference type="Gene3D" id="1.25.40.20">
    <property type="entry name" value="Ankyrin repeat-containing domain"/>
    <property type="match status" value="3"/>
</dbReference>
<dbReference type="HAMAP" id="MF_00313">
    <property type="entry name" value="Glutaminase"/>
    <property type="match status" value="2"/>
</dbReference>
<evidence type="ECO:0000313" key="12">
    <source>
        <dbReference type="EMBL" id="KAK3090817.1"/>
    </source>
</evidence>
<protein>
    <recommendedName>
        <fullName evidence="3">glutaminase</fullName>
        <ecNumber evidence="3">3.5.1.2</ecNumber>
    </recommendedName>
    <alternativeName>
        <fullName evidence="8">L-glutamine amidohydrolase</fullName>
    </alternativeName>
</protein>
<feature type="non-terminal residue" evidence="12">
    <location>
        <position position="1"/>
    </location>
</feature>
<comment type="similarity">
    <text evidence="1">Belongs to the glutaminase family.</text>
</comment>
<proteinExistence type="inferred from homology"/>
<reference evidence="12" key="1">
    <citation type="submission" date="2019-08" db="EMBL/GenBank/DDBJ databases">
        <title>The improved chromosome-level genome for the pearl oyster Pinctada fucata martensii using PacBio sequencing and Hi-C.</title>
        <authorList>
            <person name="Zheng Z."/>
        </authorList>
    </citation>
    <scope>NUCLEOTIDE SEQUENCE</scope>
    <source>
        <strain evidence="12">ZZ-2019</strain>
        <tissue evidence="12">Adductor muscle</tissue>
    </source>
</reference>
<dbReference type="SUPFAM" id="SSF47473">
    <property type="entry name" value="EF-hand"/>
    <property type="match status" value="1"/>
</dbReference>
<dbReference type="InterPro" id="IPR002110">
    <property type="entry name" value="Ankyrin_rpt"/>
</dbReference>
<gene>
    <name evidence="12" type="ORF">FSP39_014919</name>
</gene>
<dbReference type="Gene3D" id="1.10.238.210">
    <property type="match status" value="3"/>
</dbReference>
<keyword evidence="4" id="KW-0677">Repeat</keyword>
<dbReference type="Gene3D" id="3.40.710.10">
    <property type="entry name" value="DD-peptidase/beta-lactamase superfamily"/>
    <property type="match status" value="4"/>
</dbReference>
<keyword evidence="10" id="KW-1133">Transmembrane helix</keyword>
<dbReference type="SUPFAM" id="SSF56601">
    <property type="entry name" value="beta-lactamase/transpeptidase-like"/>
    <property type="match status" value="4"/>
</dbReference>
<dbReference type="GO" id="GO:0004359">
    <property type="term" value="F:glutaminase activity"/>
    <property type="evidence" value="ECO:0007669"/>
    <property type="project" value="UniProtKB-EC"/>
</dbReference>
<feature type="repeat" description="ANK" evidence="9">
    <location>
        <begin position="580"/>
        <end position="603"/>
    </location>
</feature>
<dbReference type="Proteomes" id="UP001186944">
    <property type="component" value="Unassembled WGS sequence"/>
</dbReference>
<dbReference type="PANTHER" id="PTHR12544">
    <property type="entry name" value="GLUTAMINASE"/>
    <property type="match status" value="1"/>
</dbReference>
<evidence type="ECO:0000313" key="13">
    <source>
        <dbReference type="Proteomes" id="UP001186944"/>
    </source>
</evidence>
<keyword evidence="13" id="KW-1185">Reference proteome</keyword>
<evidence type="ECO:0000256" key="2">
    <source>
        <dbReference type="ARBA" id="ARBA00011881"/>
    </source>
</evidence>
<dbReference type="EC" id="3.5.1.2" evidence="3"/>
<dbReference type="SUPFAM" id="SSF48403">
    <property type="entry name" value="Ankyrin repeat"/>
    <property type="match status" value="1"/>
</dbReference>
<dbReference type="Pfam" id="PF04960">
    <property type="entry name" value="Glutaminase"/>
    <property type="match status" value="3"/>
</dbReference>
<accession>A0AA88XUZ5</accession>
<dbReference type="InterPro" id="IPR041541">
    <property type="entry name" value="Glutaminase_EF-hand"/>
</dbReference>
<evidence type="ECO:0000256" key="10">
    <source>
        <dbReference type="SAM" id="Phobius"/>
    </source>
</evidence>
<dbReference type="GO" id="GO:0006543">
    <property type="term" value="P:L-glutamine catabolic process"/>
    <property type="evidence" value="ECO:0007669"/>
    <property type="project" value="TreeGrafter"/>
</dbReference>
<dbReference type="InterPro" id="IPR011992">
    <property type="entry name" value="EF-hand-dom_pair"/>
</dbReference>
<organism evidence="12 13">
    <name type="scientific">Pinctada imbricata</name>
    <name type="common">Atlantic pearl-oyster</name>
    <name type="synonym">Pinctada martensii</name>
    <dbReference type="NCBI Taxonomy" id="66713"/>
    <lineage>
        <taxon>Eukaryota</taxon>
        <taxon>Metazoa</taxon>
        <taxon>Spiralia</taxon>
        <taxon>Lophotrochozoa</taxon>
        <taxon>Mollusca</taxon>
        <taxon>Bivalvia</taxon>
        <taxon>Autobranchia</taxon>
        <taxon>Pteriomorphia</taxon>
        <taxon>Pterioida</taxon>
        <taxon>Pterioidea</taxon>
        <taxon>Pteriidae</taxon>
        <taxon>Pinctada</taxon>
    </lineage>
</organism>
<dbReference type="InterPro" id="IPR015868">
    <property type="entry name" value="Glutaminase"/>
</dbReference>
<dbReference type="FunFam" id="3.40.710.10:FF:000008">
    <property type="entry name" value="Glutaminase, isoform E"/>
    <property type="match status" value="2"/>
</dbReference>
<evidence type="ECO:0000256" key="9">
    <source>
        <dbReference type="PROSITE-ProRule" id="PRU00023"/>
    </source>
</evidence>
<feature type="domain" description="Glutaminase EF-hand" evidence="11">
    <location>
        <begin position="131"/>
        <end position="217"/>
    </location>
</feature>
<dbReference type="PROSITE" id="PS50088">
    <property type="entry name" value="ANK_REPEAT"/>
    <property type="match status" value="3"/>
</dbReference>
<feature type="repeat" description="ANK" evidence="9">
    <location>
        <begin position="1468"/>
        <end position="1491"/>
    </location>
</feature>
<dbReference type="FunFam" id="3.40.710.10:FF:000002">
    <property type="entry name" value="glutaminase kidney isoform, mitochondrial"/>
    <property type="match status" value="1"/>
</dbReference>
<feature type="domain" description="Glutaminase EF-hand" evidence="11">
    <location>
        <begin position="624"/>
        <end position="709"/>
    </location>
</feature>
<feature type="transmembrane region" description="Helical" evidence="10">
    <location>
        <begin position="15"/>
        <end position="36"/>
    </location>
</feature>
<dbReference type="InterPro" id="IPR036770">
    <property type="entry name" value="Ankyrin_rpt-contain_sf"/>
</dbReference>
<dbReference type="PROSITE" id="PS50297">
    <property type="entry name" value="ANK_REP_REGION"/>
    <property type="match status" value="3"/>
</dbReference>
<comment type="caution">
    <text evidence="12">The sequence shown here is derived from an EMBL/GenBank/DDBJ whole genome shotgun (WGS) entry which is preliminary data.</text>
</comment>
<dbReference type="Pfam" id="PF17959">
    <property type="entry name" value="EF-hand_14"/>
    <property type="match status" value="3"/>
</dbReference>
<evidence type="ECO:0000256" key="3">
    <source>
        <dbReference type="ARBA" id="ARBA00012918"/>
    </source>
</evidence>
<sequence>VKSVMFDFLKIVFDFMLFFFQINGILPFFANFRLIAELSTPFVRLWWLFRQCGYDSNHWLPRLNLLILISVFGFLRVLLAPIFWYKVSSITGTYEFEDLGNIRHVVVLACVFLDIINVSCDEVDWKVEDFEDRLFDSLADTNGRLLINKFKKVLHATGLQDNDPRLRQCMENFKKVESSTEHHEHGGTTVDKETFKECISDNIMLISRAVKNSFIIPDFDDFKAIIHSLYLDAKTKTGGKVASYIPQLARYSPEYWGVSVCTVDGQRYSLGDVDIPFCLQSCSKPLTYALAQNDFTPDYVHKYVGHEPSGSSFNEISLNLHNKPHNPMINSGAILVASLIRPDLKMADRFDYITNYFKKLTGGEFVAFNNSVYLSEKDTADRNFALGYYMRENDCFPSDIKFQEVMEFYFQICSIEVTCESAAVIAATLANGGYCPITDEKILSASSVRNTLSLMHSCGLYDWSGEFAFTVGLPGKSGVSGCILLVVPNVMGICIWSPPLDTFGNSVRGVHFCQSLVGNFNFHQFDSVAHNPKKIDPTKNKLENKAMDVVNVLFGAFSGDVTAVRRYYLMGIDMNIQDYDGRTALHLAASEGHHDVVKFLTDKCRCDPFAKDSEELDWKVEDFEDRLFDTLADSDGRLLVKKFKKVLHETGLRDNDPRLRQCMNNFKKAQNSSDNVEQGGTVDRKTFRECISDNIMLISRAVKNSFIIPDFNDFKDIIHKLYLECKSKTGGKVASYIPQLARYSPELWGVSICTVDGQRYGYNKHQRSTYQLFKSLKVEKSCSKPLTYALAQNDYNPDYVHKYVGHEPSGRSFNEISLNLHNKPHNPMINSGAIMMASLIRPDLKMADRYDYITKYIKKLTGGEYVAFNNSVYLSEKDTADRNFALGYYMRENDVCSIEVNCDSASVIAATLANGGYCPITDEKILSPSSVRNTLSLMHSCGLYDWSGQFAFEVGLPGKSGVSGCILLVVPNVMGVCMWSPPLDKFGNSVRGVHFCQGLVGNFNFHQFDNVAHNLKKIDPTKNKLENKAMDVFNVLFGAFSGDVTAVRRYYLLGINMDIQDYDGRTALHLAASEGHLDVVKFLTEKCNCDPFAKDREELEFKPGDFEDKLFDTLADADGRVLIKKFKKVASYIPQLARYSPDLWAVSICTVDGQRYSVGDVNVPFCLQSTSKPLTYALAQNDFDPEYVHKYVGHEPSGRSFNEISLNTQNKPHNPMINSGAIMMASLVRPDLKMADRYDYMCKYIKKLTGGEYVAFNNSVYLSEKDTADRNFALGYYMRENDCFPPDIKFQEIMEFYFQLCSIEVTCDSAAVIAATLANGGYCPITDEKILSASSVRNTLSLMHSCGMYDWSGEFAFTVGLPGKSGVSGCVLLVVPNVMGICVWSPPLDKFGNSVRGVHFCQGLVNNFNFHQFDKVTYDSKKIDPTKNKLENRAMDVFNVLFGAFSGDVTAVRRYYLLGIDMDIQDYDGRTALHLAASEGHLDCIKFLTEKCNCDPFAKDSEELDWKAEDFEDRLFDTLADSDGRVLIKKFKKILHETGLRDSDPRLKQCMNNFKKVQTTSESGEHGGTVDRKSFKECISDNIMLISKAVKNSFIIPDFSDFKDIIHKLYLECKSKTGGQVASYIPQLARYSPELWAVSICTIDGQRLVQC</sequence>
<evidence type="ECO:0000256" key="7">
    <source>
        <dbReference type="ARBA" id="ARBA00049534"/>
    </source>
</evidence>
<evidence type="ECO:0000256" key="1">
    <source>
        <dbReference type="ARBA" id="ARBA00011076"/>
    </source>
</evidence>
<comment type="catalytic activity">
    <reaction evidence="7">
        <text>L-glutamine + H2O = L-glutamate + NH4(+)</text>
        <dbReference type="Rhea" id="RHEA:15889"/>
        <dbReference type="ChEBI" id="CHEBI:15377"/>
        <dbReference type="ChEBI" id="CHEBI:28938"/>
        <dbReference type="ChEBI" id="CHEBI:29985"/>
        <dbReference type="ChEBI" id="CHEBI:58359"/>
        <dbReference type="EC" id="3.5.1.2"/>
    </reaction>
</comment>
<evidence type="ECO:0000256" key="6">
    <source>
        <dbReference type="ARBA" id="ARBA00023043"/>
    </source>
</evidence>
<dbReference type="InterPro" id="IPR012338">
    <property type="entry name" value="Beta-lactam/transpept-like"/>
</dbReference>
<name>A0AA88XUZ5_PINIB</name>
<evidence type="ECO:0000256" key="4">
    <source>
        <dbReference type="ARBA" id="ARBA00022737"/>
    </source>
</evidence>